<organism evidence="4 5">
    <name type="scientific">Thiothrix winogradskyi</name>
    <dbReference type="NCBI Taxonomy" id="96472"/>
    <lineage>
        <taxon>Bacteria</taxon>
        <taxon>Pseudomonadati</taxon>
        <taxon>Pseudomonadota</taxon>
        <taxon>Gammaproteobacteria</taxon>
        <taxon>Thiotrichales</taxon>
        <taxon>Thiotrichaceae</taxon>
        <taxon>Thiothrix</taxon>
    </lineage>
</organism>
<protein>
    <submittedName>
        <fullName evidence="4">Zeta toxin family protein</fullName>
    </submittedName>
</protein>
<dbReference type="PANTHER" id="PTHR39206:SF1">
    <property type="entry name" value="SLL8004 PROTEIN"/>
    <property type="match status" value="1"/>
</dbReference>
<evidence type="ECO:0000256" key="1">
    <source>
        <dbReference type="ARBA" id="ARBA00022741"/>
    </source>
</evidence>
<evidence type="ECO:0000313" key="4">
    <source>
        <dbReference type="EMBL" id="UJS23524.1"/>
    </source>
</evidence>
<name>A0ABY3SWK5_9GAMM</name>
<proteinExistence type="predicted"/>
<sequence>MKPRLIIIAGPNGSGKTSVTSEILLDKWAQGCDYINPDNIARDVFGDWNDRETVLKAAQYAEDWRERCLREGRDFIFETVLSVPDKVEFIQRAKDAGFFVRFFFIATDTPYINVARIAQRVVEGGHTVPADKIVARYFRSIANGVEAARLADRGYFFDNSVDDHSPSLLLRTVDGMVAKQYPALQLHSWGQQVATRLATTV</sequence>
<reference evidence="4" key="1">
    <citation type="journal article" date="2022" name="Microorganisms">
        <title>Two New Species of Filamentous Sulfur Bacteria of the Genus Thiothrix, Thiothrix winogradskyi sp. nov. and 'Candidatus Thiothrix sulfatifontis' sp. nov.</title>
        <authorList>
            <person name="Ravin N.V."/>
            <person name="Rossetti S."/>
            <person name="Beletsky A.V."/>
            <person name="Kadnikov V.V."/>
            <person name="Rudenko T.S."/>
            <person name="Smolyakov D.D."/>
            <person name="Moskvitina M.I."/>
            <person name="Gureeva M.V."/>
            <person name="Mardanov A.V."/>
            <person name="Grabovich M.Y."/>
        </authorList>
    </citation>
    <scope>NUCLEOTIDE SEQUENCE</scope>
    <source>
        <strain evidence="4">CT3</strain>
    </source>
</reference>
<dbReference type="PANTHER" id="PTHR39206">
    <property type="entry name" value="SLL8004 PROTEIN"/>
    <property type="match status" value="1"/>
</dbReference>
<accession>A0ABY3SWK5</accession>
<evidence type="ECO:0000313" key="5">
    <source>
        <dbReference type="Proteomes" id="UP001054801"/>
    </source>
</evidence>
<evidence type="ECO:0000259" key="3">
    <source>
        <dbReference type="Pfam" id="PF06414"/>
    </source>
</evidence>
<dbReference type="Proteomes" id="UP001054801">
    <property type="component" value="Chromosome"/>
</dbReference>
<dbReference type="InterPro" id="IPR010488">
    <property type="entry name" value="Zeta_toxin_domain"/>
</dbReference>
<evidence type="ECO:0000256" key="2">
    <source>
        <dbReference type="ARBA" id="ARBA00022840"/>
    </source>
</evidence>
<keyword evidence="1" id="KW-0547">Nucleotide-binding</keyword>
<dbReference type="RefSeq" id="WP_236497700.1">
    <property type="nucleotide sequence ID" value="NZ_CP091244.1"/>
</dbReference>
<dbReference type="EMBL" id="CP091244">
    <property type="protein sequence ID" value="UJS23524.1"/>
    <property type="molecule type" value="Genomic_DNA"/>
</dbReference>
<feature type="domain" description="Zeta toxin" evidence="3">
    <location>
        <begin position="2"/>
        <end position="138"/>
    </location>
</feature>
<dbReference type="InterPro" id="IPR027417">
    <property type="entry name" value="P-loop_NTPase"/>
</dbReference>
<dbReference type="SUPFAM" id="SSF52540">
    <property type="entry name" value="P-loop containing nucleoside triphosphate hydrolases"/>
    <property type="match status" value="1"/>
</dbReference>
<keyword evidence="5" id="KW-1185">Reference proteome</keyword>
<keyword evidence="2" id="KW-0067">ATP-binding</keyword>
<dbReference type="Gene3D" id="3.40.50.300">
    <property type="entry name" value="P-loop containing nucleotide triphosphate hydrolases"/>
    <property type="match status" value="1"/>
</dbReference>
<gene>
    <name evidence="4" type="ORF">L2Y54_16465</name>
</gene>
<dbReference type="Pfam" id="PF06414">
    <property type="entry name" value="Zeta_toxin"/>
    <property type="match status" value="1"/>
</dbReference>